<dbReference type="HOGENOM" id="CLU_1705383_0_0_1"/>
<sequence length="154" mass="16990">MYSRSTLYTPLSSRHNATKFTRSLSRVAPHGIEHIEAGALEQGIRENLTEYVLVMAGWGKVYHLQHVEFRGDEECRLPKLVEWEYPKHSVNIPQSPVVKIHRPGVSTGKGVQWRSRLGLSRSIQVASQLGIGVKGVTRMGVVEGGEDDGDSAGS</sequence>
<organism evidence="1 2">
    <name type="scientific">Sphaerobolus stellatus (strain SS14)</name>
    <dbReference type="NCBI Taxonomy" id="990650"/>
    <lineage>
        <taxon>Eukaryota</taxon>
        <taxon>Fungi</taxon>
        <taxon>Dikarya</taxon>
        <taxon>Basidiomycota</taxon>
        <taxon>Agaricomycotina</taxon>
        <taxon>Agaricomycetes</taxon>
        <taxon>Phallomycetidae</taxon>
        <taxon>Geastrales</taxon>
        <taxon>Sphaerobolaceae</taxon>
        <taxon>Sphaerobolus</taxon>
    </lineage>
</organism>
<dbReference type="EMBL" id="KN838045">
    <property type="protein sequence ID" value="KIJ22638.1"/>
    <property type="molecule type" value="Genomic_DNA"/>
</dbReference>
<evidence type="ECO:0000313" key="1">
    <source>
        <dbReference type="EMBL" id="KIJ22638.1"/>
    </source>
</evidence>
<dbReference type="AlphaFoldDB" id="A0A0C9T1H9"/>
<protein>
    <submittedName>
        <fullName evidence="1">Unplaced genomic scaffold SPHSTscaffold_970, whole genome shotgun sequence</fullName>
    </submittedName>
</protein>
<keyword evidence="2" id="KW-1185">Reference proteome</keyword>
<dbReference type="Proteomes" id="UP000054279">
    <property type="component" value="Unassembled WGS sequence"/>
</dbReference>
<accession>A0A0C9T1H9</accession>
<gene>
    <name evidence="1" type="ORF">M422DRAFT_276899</name>
</gene>
<reference evidence="1 2" key="1">
    <citation type="submission" date="2014-06" db="EMBL/GenBank/DDBJ databases">
        <title>Evolutionary Origins and Diversification of the Mycorrhizal Mutualists.</title>
        <authorList>
            <consortium name="DOE Joint Genome Institute"/>
            <consortium name="Mycorrhizal Genomics Consortium"/>
            <person name="Kohler A."/>
            <person name="Kuo A."/>
            <person name="Nagy L.G."/>
            <person name="Floudas D."/>
            <person name="Copeland A."/>
            <person name="Barry K.W."/>
            <person name="Cichocki N."/>
            <person name="Veneault-Fourrey C."/>
            <person name="LaButti K."/>
            <person name="Lindquist E.A."/>
            <person name="Lipzen A."/>
            <person name="Lundell T."/>
            <person name="Morin E."/>
            <person name="Murat C."/>
            <person name="Riley R."/>
            <person name="Ohm R."/>
            <person name="Sun H."/>
            <person name="Tunlid A."/>
            <person name="Henrissat B."/>
            <person name="Grigoriev I.V."/>
            <person name="Hibbett D.S."/>
            <person name="Martin F."/>
        </authorList>
    </citation>
    <scope>NUCLEOTIDE SEQUENCE [LARGE SCALE GENOMIC DNA]</scope>
    <source>
        <strain evidence="1 2">SS14</strain>
    </source>
</reference>
<proteinExistence type="predicted"/>
<name>A0A0C9T1H9_SPHS4</name>
<evidence type="ECO:0000313" key="2">
    <source>
        <dbReference type="Proteomes" id="UP000054279"/>
    </source>
</evidence>